<dbReference type="PANTHER" id="PTHR47221:SF3">
    <property type="entry name" value="FIBRINOGEN ALPHA CHAIN"/>
    <property type="match status" value="1"/>
</dbReference>
<dbReference type="Gene3D" id="1.20.5.50">
    <property type="match status" value="1"/>
</dbReference>
<dbReference type="PROSITE" id="PS00514">
    <property type="entry name" value="FIBRINOGEN_C_1"/>
    <property type="match status" value="1"/>
</dbReference>
<evidence type="ECO:0000256" key="3">
    <source>
        <dbReference type="ARBA" id="ARBA00022525"/>
    </source>
</evidence>
<keyword evidence="15" id="KW-0325">Glycoprotein</keyword>
<evidence type="ECO:0000313" key="23">
    <source>
        <dbReference type="EMBL" id="KAF6401011.1"/>
    </source>
</evidence>
<evidence type="ECO:0000256" key="20">
    <source>
        <dbReference type="SAM" id="MobiDB-lite"/>
    </source>
</evidence>
<evidence type="ECO:0000256" key="21">
    <source>
        <dbReference type="SAM" id="SignalP"/>
    </source>
</evidence>
<dbReference type="GO" id="GO:0030674">
    <property type="term" value="F:protein-macromolecule adaptor activity"/>
    <property type="evidence" value="ECO:0007669"/>
    <property type="project" value="TreeGrafter"/>
</dbReference>
<evidence type="ECO:0000256" key="10">
    <source>
        <dbReference type="ARBA" id="ARBA00022859"/>
    </source>
</evidence>
<keyword evidence="7" id="KW-0479">Metal-binding</keyword>
<dbReference type="NCBIfam" id="NF040941">
    <property type="entry name" value="GGGWT_bact"/>
    <property type="match status" value="1"/>
</dbReference>
<keyword evidence="4" id="KW-0597">Phosphoprotein</keyword>
<keyword evidence="24" id="KW-1185">Reference proteome</keyword>
<comment type="function">
    <text evidence="18">Cleaved by the protease thrombin to yield monomers which, together with fibrinogen beta (FGB) and fibrinogen gamma (FGG), polymerize to form an insoluble fibrin matrix. Fibrin has a major function in hemostasis as one of the primary components of blood clots. In addition, functions during the early stages of wound repair to stabilize the lesion and guide cell migration during re-epithelialization. Was originally thought to be essential for platelet aggregation, based on in vitro studies using anticoagulated blood. However, subsequent studies have shown that it is not absolutely required for thrombus formation in vivo. Enhances expression of SELP in activated platelets via an ITGB3-dependent pathway. Maternal fibrinogen is essential for successful pregnancy. Fibrin deposition is also associated with infection, where it protects against IFNG-mediated hemorrhage. May also facilitate the immune response via both innate and T-cell mediated pathways.</text>
</comment>
<evidence type="ECO:0000256" key="8">
    <source>
        <dbReference type="ARBA" id="ARBA00022729"/>
    </source>
</evidence>
<evidence type="ECO:0000256" key="18">
    <source>
        <dbReference type="ARBA" id="ARBA00054782"/>
    </source>
</evidence>
<dbReference type="GO" id="GO:0042730">
    <property type="term" value="P:fibrinolysis"/>
    <property type="evidence" value="ECO:0007669"/>
    <property type="project" value="TreeGrafter"/>
</dbReference>
<keyword evidence="8 21" id="KW-0732">Signal</keyword>
<reference evidence="23 24" key="1">
    <citation type="journal article" date="2020" name="Nature">
        <title>Six reference-quality genomes reveal evolution of bat adaptations.</title>
        <authorList>
            <person name="Jebb D."/>
            <person name="Huang Z."/>
            <person name="Pippel M."/>
            <person name="Hughes G.M."/>
            <person name="Lavrichenko K."/>
            <person name="Devanna P."/>
            <person name="Winkler S."/>
            <person name="Jermiin L.S."/>
            <person name="Skirmuntt E.C."/>
            <person name="Katzourakis A."/>
            <person name="Burkitt-Gray L."/>
            <person name="Ray D.A."/>
            <person name="Sullivan K.A.M."/>
            <person name="Roscito J.G."/>
            <person name="Kirilenko B.M."/>
            <person name="Davalos L.M."/>
            <person name="Corthals A.P."/>
            <person name="Power M.L."/>
            <person name="Jones G."/>
            <person name="Ransome R.D."/>
            <person name="Dechmann D.K.N."/>
            <person name="Locatelli A.G."/>
            <person name="Puechmaille S.J."/>
            <person name="Fedrigo O."/>
            <person name="Jarvis E.D."/>
            <person name="Hiller M."/>
            <person name="Vernes S.C."/>
            <person name="Myers E.W."/>
            <person name="Teeling E.C."/>
        </authorList>
    </citation>
    <scope>NUCLEOTIDE SEQUENCE [LARGE SCALE GENOMIC DNA]</scope>
    <source>
        <strain evidence="23">MRouAeg1</strain>
        <tissue evidence="23">Muscle</tissue>
    </source>
</reference>
<protein>
    <recommendedName>
        <fullName evidence="2">Fibrinogen alpha chain</fullName>
    </recommendedName>
</protein>
<keyword evidence="5" id="KW-0399">Innate immunity</keyword>
<evidence type="ECO:0000256" key="4">
    <source>
        <dbReference type="ARBA" id="ARBA00022553"/>
    </source>
</evidence>
<dbReference type="Pfam" id="PF12160">
    <property type="entry name" value="Fibrinogen_aC"/>
    <property type="match status" value="1"/>
</dbReference>
<evidence type="ECO:0000256" key="2">
    <source>
        <dbReference type="ARBA" id="ARBA00017850"/>
    </source>
</evidence>
<evidence type="ECO:0000256" key="17">
    <source>
        <dbReference type="ARBA" id="ARBA00025974"/>
    </source>
</evidence>
<dbReference type="FunFam" id="3.90.215.10:FF:000009">
    <property type="entry name" value="Fibrinogen alpha chain"/>
    <property type="match status" value="1"/>
</dbReference>
<feature type="compositionally biased region" description="Polar residues" evidence="20">
    <location>
        <begin position="304"/>
        <end position="325"/>
    </location>
</feature>
<dbReference type="InterPro" id="IPR036056">
    <property type="entry name" value="Fibrinogen-like_C"/>
</dbReference>
<dbReference type="InterPro" id="IPR012290">
    <property type="entry name" value="Fibrinogen_a/b/g_coil_dom"/>
</dbReference>
<dbReference type="InterPro" id="IPR037579">
    <property type="entry name" value="FIB_ANG-like"/>
</dbReference>
<evidence type="ECO:0000256" key="1">
    <source>
        <dbReference type="ARBA" id="ARBA00004613"/>
    </source>
</evidence>
<gene>
    <name evidence="23" type="ORF">HJG63_005100</name>
</gene>
<dbReference type="SMART" id="SM01212">
    <property type="entry name" value="Fib_alpha"/>
    <property type="match status" value="1"/>
</dbReference>
<dbReference type="Gene3D" id="3.90.215.10">
    <property type="entry name" value="Gamma Fibrinogen, chain A, domain 1"/>
    <property type="match status" value="1"/>
</dbReference>
<evidence type="ECO:0000313" key="24">
    <source>
        <dbReference type="Proteomes" id="UP000593571"/>
    </source>
</evidence>
<evidence type="ECO:0000256" key="11">
    <source>
        <dbReference type="ARBA" id="ARBA00023054"/>
    </source>
</evidence>
<dbReference type="CDD" id="cd00087">
    <property type="entry name" value="FReD"/>
    <property type="match status" value="1"/>
</dbReference>
<proteinExistence type="predicted"/>
<dbReference type="GO" id="GO:0005577">
    <property type="term" value="C:fibrinogen complex"/>
    <property type="evidence" value="ECO:0007669"/>
    <property type="project" value="InterPro"/>
</dbReference>
<feature type="compositionally biased region" description="Basic and acidic residues" evidence="20">
    <location>
        <begin position="498"/>
        <end position="511"/>
    </location>
</feature>
<feature type="coiled-coil region" evidence="19">
    <location>
        <begin position="138"/>
        <end position="172"/>
    </location>
</feature>
<evidence type="ECO:0000256" key="15">
    <source>
        <dbReference type="ARBA" id="ARBA00023180"/>
    </source>
</evidence>
<dbReference type="Pfam" id="PF08702">
    <property type="entry name" value="Fib_alpha"/>
    <property type="match status" value="1"/>
</dbReference>
<dbReference type="GO" id="GO:0045087">
    <property type="term" value="P:innate immune response"/>
    <property type="evidence" value="ECO:0007669"/>
    <property type="project" value="UniProtKB-KW"/>
</dbReference>
<dbReference type="SUPFAM" id="SSF58010">
    <property type="entry name" value="Fibrinogen coiled-coil and central regions"/>
    <property type="match status" value="1"/>
</dbReference>
<comment type="caution">
    <text evidence="23">The sequence shown here is derived from an EMBL/GenBank/DDBJ whole genome shotgun (WGS) entry which is preliminary data.</text>
</comment>
<dbReference type="GO" id="GO:0070527">
    <property type="term" value="P:platelet aggregation"/>
    <property type="evidence" value="ECO:0007669"/>
    <property type="project" value="TreeGrafter"/>
</dbReference>
<keyword evidence="10" id="KW-0391">Immunity</keyword>
<comment type="subunit">
    <text evidence="17">Heterohexamer; disulfide linked. Contains 2 sets of 3 non-identical chains (alpha, beta and gamma). The 2 heterotrimers are in head to head conformation with the N-termini in a small central domain.</text>
</comment>
<name>A0A7J8BRD5_ROUAE</name>
<dbReference type="GO" id="GO:0051258">
    <property type="term" value="P:protein polymerization"/>
    <property type="evidence" value="ECO:0007669"/>
    <property type="project" value="InterPro"/>
</dbReference>
<keyword evidence="9" id="KW-0106">Calcium</keyword>
<dbReference type="OrthoDB" id="9945370at2759"/>
<evidence type="ECO:0000256" key="7">
    <source>
        <dbReference type="ARBA" id="ARBA00022723"/>
    </source>
</evidence>
<dbReference type="GO" id="GO:0002250">
    <property type="term" value="P:adaptive immune response"/>
    <property type="evidence" value="ECO:0007669"/>
    <property type="project" value="UniProtKB-KW"/>
</dbReference>
<keyword evidence="3" id="KW-0964">Secreted</keyword>
<feature type="compositionally biased region" description="Polar residues" evidence="20">
    <location>
        <begin position="478"/>
        <end position="487"/>
    </location>
</feature>
<keyword evidence="11 19" id="KW-0175">Coiled coil</keyword>
<dbReference type="AlphaFoldDB" id="A0A7J8BRD5"/>
<dbReference type="GO" id="GO:0034116">
    <property type="term" value="P:positive regulation of heterotypic cell-cell adhesion"/>
    <property type="evidence" value="ECO:0007669"/>
    <property type="project" value="TreeGrafter"/>
</dbReference>
<dbReference type="Proteomes" id="UP000593571">
    <property type="component" value="Unassembled WGS sequence"/>
</dbReference>
<dbReference type="InterPro" id="IPR020837">
    <property type="entry name" value="Fibrinogen_CS"/>
</dbReference>
<dbReference type="FunFam" id="1.20.5.50:FF:000006">
    <property type="entry name" value="Fibrinogen alpha chain"/>
    <property type="match status" value="1"/>
</dbReference>
<dbReference type="InterPro" id="IPR014716">
    <property type="entry name" value="Fibrinogen_a/b/g_C_1"/>
</dbReference>
<evidence type="ECO:0000256" key="5">
    <source>
        <dbReference type="ARBA" id="ARBA00022588"/>
    </source>
</evidence>
<evidence type="ECO:0000256" key="6">
    <source>
        <dbReference type="ARBA" id="ARBA00022696"/>
    </source>
</evidence>
<feature type="chain" id="PRO_5029608639" description="Fibrinogen alpha chain" evidence="21">
    <location>
        <begin position="23"/>
        <end position="770"/>
    </location>
</feature>
<evidence type="ECO:0000259" key="22">
    <source>
        <dbReference type="PROSITE" id="PS51406"/>
    </source>
</evidence>
<keyword evidence="6" id="KW-0356">Hemostasis</keyword>
<evidence type="ECO:0000256" key="13">
    <source>
        <dbReference type="ARBA" id="ARBA00023130"/>
    </source>
</evidence>
<dbReference type="PROSITE" id="PS51406">
    <property type="entry name" value="FIBRINOGEN_C_2"/>
    <property type="match status" value="1"/>
</dbReference>
<keyword evidence="12" id="KW-0094">Blood coagulation</keyword>
<keyword evidence="16" id="KW-0379">Hydroxylation</keyword>
<feature type="domain" description="Fibrinogen C-terminal" evidence="22">
    <location>
        <begin position="528"/>
        <end position="768"/>
    </location>
</feature>
<dbReference type="Pfam" id="PF00147">
    <property type="entry name" value="Fibrinogen_C"/>
    <property type="match status" value="1"/>
</dbReference>
<dbReference type="GO" id="GO:0005102">
    <property type="term" value="F:signaling receptor binding"/>
    <property type="evidence" value="ECO:0007669"/>
    <property type="project" value="InterPro"/>
</dbReference>
<dbReference type="InterPro" id="IPR002181">
    <property type="entry name" value="Fibrinogen_a/b/g_C_dom"/>
</dbReference>
<dbReference type="GO" id="GO:0046872">
    <property type="term" value="F:metal ion binding"/>
    <property type="evidence" value="ECO:0007669"/>
    <property type="project" value="UniProtKB-KW"/>
</dbReference>
<evidence type="ECO:0000256" key="14">
    <source>
        <dbReference type="ARBA" id="ARBA00023157"/>
    </source>
</evidence>
<dbReference type="GO" id="GO:0072377">
    <property type="term" value="P:blood coagulation, common pathway"/>
    <property type="evidence" value="ECO:0007669"/>
    <property type="project" value="TreeGrafter"/>
</dbReference>
<dbReference type="EMBL" id="JACASE010000016">
    <property type="protein sequence ID" value="KAF6401011.1"/>
    <property type="molecule type" value="Genomic_DNA"/>
</dbReference>
<feature type="signal peptide" evidence="21">
    <location>
        <begin position="1"/>
        <end position="22"/>
    </location>
</feature>
<keyword evidence="13" id="KW-1064">Adaptive immunity</keyword>
<sequence>MFSMRIFCLVLSVVGTIWTAESDQGEFIAEGGGVRGPRLMEKHQSACRETDWPFCSDEDWNQKCPSGCRMKGLIDEVNLDFTNRINKLKNALSNYQKNNKDSTSVTRNIMEILRGDFASGNNNDNTYNQVSEDLRSRIEVLRRKVTEQVQHIQLLQNNVRAQLVDMKRLEVDIDIKIRSCQGSCSRAVVRQIDLQDYEDQQKQLEQVIAKDLLPPTDKRYLPTLKMSPVVDLVPGEFKSQLQKAPPEWRALTEMKQMKMVLEKSGAEGSVRGGSASLGTGSSPETPRKPGPDSTGYRNPGGTGNWESGSSRPSSAGTWNRGNPASGNFRPDNSGHGIARPSNPDWGTFEETSESSSLGKKKEYHTGKLGTSEGGRELLIGNEKVISGGTATSRRSCSKTITKIVVGADGRKVETKEVINSEDGSDCDAISDSDSFHTLSGRGGLDEFRLRHPDEVDFFELGETGSHLFGIPQFPPGGKTSSHSKQLITSSTTSSRGDSTFESKSYKMADDGGRETRLEIGARTLKKSHAKSRLGRDCDDVLQIHPSGAQSGIFNIKLPGSSKIFSVYCDQETGLGGWLLIQQRMDGSLNFNRTWQDYKRGFGSLNDKGEGEFWLGNEYLHLLTRRGSILRIELEDWAGNQAYAEYHFRVGSEAEGYALQVSSYEGTTGDALVEGSVEEGSEYTSHVGMQFSTFDRDADQWDENCAEVYGGGWWYNNCQAANLNGIYYPGGFYDPRNNSHEMENGVVWVPFRGADYSLRAVRMKIRPLVTQ</sequence>
<dbReference type="SUPFAM" id="SSF56496">
    <property type="entry name" value="Fibrinogen C-terminal domain-like"/>
    <property type="match status" value="1"/>
</dbReference>
<dbReference type="PANTHER" id="PTHR47221">
    <property type="entry name" value="FIBRINOGEN ALPHA CHAIN"/>
    <property type="match status" value="1"/>
</dbReference>
<dbReference type="GO" id="GO:0005201">
    <property type="term" value="F:extracellular matrix structural constituent"/>
    <property type="evidence" value="ECO:0007669"/>
    <property type="project" value="TreeGrafter"/>
</dbReference>
<evidence type="ECO:0000256" key="19">
    <source>
        <dbReference type="SAM" id="Coils"/>
    </source>
</evidence>
<dbReference type="InterPro" id="IPR021996">
    <property type="entry name" value="Fibrinogen_aC"/>
</dbReference>
<feature type="region of interest" description="Disordered" evidence="20">
    <location>
        <begin position="468"/>
        <end position="511"/>
    </location>
</feature>
<feature type="coiled-coil region" evidence="19">
    <location>
        <begin position="78"/>
        <end position="105"/>
    </location>
</feature>
<keyword evidence="14" id="KW-1015">Disulfide bond</keyword>
<dbReference type="SMART" id="SM00186">
    <property type="entry name" value="FBG"/>
    <property type="match status" value="1"/>
</dbReference>
<accession>A0A7J8BRD5</accession>
<evidence type="ECO:0000256" key="9">
    <source>
        <dbReference type="ARBA" id="ARBA00022837"/>
    </source>
</evidence>
<feature type="region of interest" description="Disordered" evidence="20">
    <location>
        <begin position="264"/>
        <end position="369"/>
    </location>
</feature>
<evidence type="ECO:0000256" key="16">
    <source>
        <dbReference type="ARBA" id="ARBA00023278"/>
    </source>
</evidence>
<comment type="subcellular location">
    <subcellularLocation>
        <location evidence="1">Secreted</location>
    </subcellularLocation>
</comment>
<evidence type="ECO:0000256" key="12">
    <source>
        <dbReference type="ARBA" id="ARBA00023084"/>
    </source>
</evidence>
<organism evidence="23 24">
    <name type="scientific">Rousettus aegyptiacus</name>
    <name type="common">Egyptian fruit bat</name>
    <name type="synonym">Pteropus aegyptiacus</name>
    <dbReference type="NCBI Taxonomy" id="9407"/>
    <lineage>
        <taxon>Eukaryota</taxon>
        <taxon>Metazoa</taxon>
        <taxon>Chordata</taxon>
        <taxon>Craniata</taxon>
        <taxon>Vertebrata</taxon>
        <taxon>Euteleostomi</taxon>
        <taxon>Mammalia</taxon>
        <taxon>Eutheria</taxon>
        <taxon>Laurasiatheria</taxon>
        <taxon>Chiroptera</taxon>
        <taxon>Yinpterochiroptera</taxon>
        <taxon>Pteropodoidea</taxon>
        <taxon>Pteropodidae</taxon>
        <taxon>Rousettinae</taxon>
        <taxon>Rousettus</taxon>
    </lineage>
</organism>